<dbReference type="Pfam" id="PF00646">
    <property type="entry name" value="F-box"/>
    <property type="match status" value="1"/>
</dbReference>
<dbReference type="InterPro" id="IPR032675">
    <property type="entry name" value="LRR_dom_sf"/>
</dbReference>
<reference evidence="2" key="1">
    <citation type="submission" date="2025-08" db="UniProtKB">
        <authorList>
            <consortium name="RefSeq"/>
        </authorList>
    </citation>
    <scope>IDENTIFICATION</scope>
</reference>
<dbReference type="OMA" id="HYNIDNN"/>
<protein>
    <submittedName>
        <fullName evidence="2">F-box/FBD/LRR-repeat protein At1g13570-like</fullName>
    </submittedName>
</protein>
<dbReference type="KEGG" id="nta:107827111"/>
<dbReference type="InterPro" id="IPR001810">
    <property type="entry name" value="F-box_dom"/>
</dbReference>
<dbReference type="STRING" id="4097.A0A1S4D8G5"/>
<feature type="domain" description="F-box" evidence="1">
    <location>
        <begin position="127"/>
        <end position="180"/>
    </location>
</feature>
<gene>
    <name evidence="2" type="primary">LOC107827111</name>
</gene>
<dbReference type="InterPro" id="IPR055357">
    <property type="entry name" value="LRR_At1g61320_AtMIF1"/>
</dbReference>
<evidence type="ECO:0000259" key="1">
    <source>
        <dbReference type="PROSITE" id="PS50181"/>
    </source>
</evidence>
<dbReference type="OrthoDB" id="1287955at2759"/>
<dbReference type="SMART" id="SM00579">
    <property type="entry name" value="FBD"/>
    <property type="match status" value="1"/>
</dbReference>
<dbReference type="InterPro" id="IPR036047">
    <property type="entry name" value="F-box-like_dom_sf"/>
</dbReference>
<sequence length="528" mass="58976">MISDGYQGVWKLENAAGAAVLVRGRLADAEMEARVLVTDAKRGSHLRARRCEEAVVGAKPCRLSGMHRCAPVSADAKEQFEQHFWPDSFGNSLPFYSCLLSTGSDWQEYYHMMCPDDNQHCSETLPLDVLSYLPENILDNILVCLPLRDAVRTSILSKKWRCKWCRLPVLTLDQALWETTNNSIPLAIRFIDIIYDLLTLHVGPITQFTLSSIADLGNYPKIDKLVSFLSRNGIQHLALQFPKDNPYKLPSSFFTCSQMRHLRLHNCSIHPPHAFRGFNELVSLELYDITFSSELFNILISLPVAREVGAANLNINDISLKKAPLLVKLSLFNTGVPSGEAGQLDLAKYFESFPALEHLYLNYLSVRFLAAGSGDIPAKLSSSLHCLKHLCLTNICLDELAELSYALCLIRSSPYLQDIQMKVGYVALDKVIDPVPGDVVNDIPASFSDVTLNHLRVVNLEGITGTKPEIELIKLLLAKSPMLVKMLIQPNKGKVFAETRLKVLAEITKFPRASSKAEVHYNIDNNLV</sequence>
<dbReference type="PaxDb" id="4097-A0A1S4D8G5"/>
<evidence type="ECO:0000313" key="2">
    <source>
        <dbReference type="RefSeq" id="XP_016509658.1"/>
    </source>
</evidence>
<dbReference type="PANTHER" id="PTHR31639">
    <property type="entry name" value="F-BOX PROTEIN-LIKE"/>
    <property type="match status" value="1"/>
</dbReference>
<organism evidence="2">
    <name type="scientific">Nicotiana tabacum</name>
    <name type="common">Common tobacco</name>
    <dbReference type="NCBI Taxonomy" id="4097"/>
    <lineage>
        <taxon>Eukaryota</taxon>
        <taxon>Viridiplantae</taxon>
        <taxon>Streptophyta</taxon>
        <taxon>Embryophyta</taxon>
        <taxon>Tracheophyta</taxon>
        <taxon>Spermatophyta</taxon>
        <taxon>Magnoliopsida</taxon>
        <taxon>eudicotyledons</taxon>
        <taxon>Gunneridae</taxon>
        <taxon>Pentapetalae</taxon>
        <taxon>asterids</taxon>
        <taxon>lamiids</taxon>
        <taxon>Solanales</taxon>
        <taxon>Solanaceae</taxon>
        <taxon>Nicotianoideae</taxon>
        <taxon>Nicotianeae</taxon>
        <taxon>Nicotiana</taxon>
    </lineage>
</organism>
<dbReference type="Gene3D" id="3.80.10.10">
    <property type="entry name" value="Ribonuclease Inhibitor"/>
    <property type="match status" value="1"/>
</dbReference>
<dbReference type="PANTHER" id="PTHR31639:SF203">
    <property type="entry name" value="F-BOX DOMAIN-CONTAINING PROTEIN"/>
    <property type="match status" value="1"/>
</dbReference>
<name>A0A1S4D8G5_TOBAC</name>
<dbReference type="Pfam" id="PF23622">
    <property type="entry name" value="LRR_At1g61320_AtMIF1"/>
    <property type="match status" value="1"/>
</dbReference>
<dbReference type="AlphaFoldDB" id="A0A1S4D8G5"/>
<accession>A0A1S4D8G5</accession>
<dbReference type="PROSITE" id="PS50181">
    <property type="entry name" value="FBOX"/>
    <property type="match status" value="1"/>
</dbReference>
<dbReference type="SUPFAM" id="SSF52047">
    <property type="entry name" value="RNI-like"/>
    <property type="match status" value="1"/>
</dbReference>
<dbReference type="InterPro" id="IPR006566">
    <property type="entry name" value="FBD"/>
</dbReference>
<dbReference type="RefSeq" id="XP_016509658.1">
    <property type="nucleotide sequence ID" value="XM_016654172.1"/>
</dbReference>
<dbReference type="SUPFAM" id="SSF81383">
    <property type="entry name" value="F-box domain"/>
    <property type="match status" value="1"/>
</dbReference>
<proteinExistence type="predicted"/>